<keyword evidence="7" id="KW-1185">Reference proteome</keyword>
<evidence type="ECO:0000256" key="3">
    <source>
        <dbReference type="SAM" id="MobiDB-lite"/>
    </source>
</evidence>
<feature type="region of interest" description="Disordered" evidence="3">
    <location>
        <begin position="1"/>
        <end position="21"/>
    </location>
</feature>
<dbReference type="CTD" id="20214974"/>
<dbReference type="InterPro" id="IPR036860">
    <property type="entry name" value="SH2_dom_sf"/>
</dbReference>
<dbReference type="EMBL" id="KB096023">
    <property type="protein sequence ID" value="ESO08831.1"/>
    <property type="molecule type" value="Genomic_DNA"/>
</dbReference>
<feature type="compositionally biased region" description="Polar residues" evidence="3">
    <location>
        <begin position="1"/>
        <end position="18"/>
    </location>
</feature>
<dbReference type="OrthoDB" id="5914531at2759"/>
<dbReference type="InParanoid" id="T1G1M6"/>
<dbReference type="Proteomes" id="UP000015101">
    <property type="component" value="Unassembled WGS sequence"/>
</dbReference>
<dbReference type="SUPFAM" id="SSF55550">
    <property type="entry name" value="SH2 domain"/>
    <property type="match status" value="1"/>
</dbReference>
<sequence>MPRHPQYNSRTSLTSASWGPNYPAEPIDPRIPLEEQLLVRCGDEIRDVIIYIHAAYIHTYIHAYIHTYIHTYVRTYINSWFHGGIGRVETENILRMHREGSYLVRTSESNRYDYSLSVKSTRGFMHMKITPNQDGRYILGQFSQPFASIPHMIQHYTIHKLPIKGAEHMSLLYPIGNDML</sequence>
<dbReference type="PRINTS" id="PR00401">
    <property type="entry name" value="SH2DOMAIN"/>
</dbReference>
<dbReference type="InterPro" id="IPR000980">
    <property type="entry name" value="SH2"/>
</dbReference>
<evidence type="ECO:0000313" key="6">
    <source>
        <dbReference type="EnsemblMetazoa" id="HelroP74142"/>
    </source>
</evidence>
<reference evidence="6" key="3">
    <citation type="submission" date="2015-06" db="UniProtKB">
        <authorList>
            <consortium name="EnsemblMetazoa"/>
        </authorList>
    </citation>
    <scope>IDENTIFICATION</scope>
</reference>
<organism evidence="6 7">
    <name type="scientific">Helobdella robusta</name>
    <name type="common">Californian leech</name>
    <dbReference type="NCBI Taxonomy" id="6412"/>
    <lineage>
        <taxon>Eukaryota</taxon>
        <taxon>Metazoa</taxon>
        <taxon>Spiralia</taxon>
        <taxon>Lophotrochozoa</taxon>
        <taxon>Annelida</taxon>
        <taxon>Clitellata</taxon>
        <taxon>Hirudinea</taxon>
        <taxon>Rhynchobdellida</taxon>
        <taxon>Glossiphoniidae</taxon>
        <taxon>Helobdella</taxon>
    </lineage>
</organism>
<accession>T1G1M6</accession>
<dbReference type="EnsemblMetazoa" id="HelroT74142">
    <property type="protein sequence ID" value="HelroP74142"/>
    <property type="gene ID" value="HelroG74142"/>
</dbReference>
<evidence type="ECO:0000313" key="5">
    <source>
        <dbReference type="EMBL" id="ESO08831.1"/>
    </source>
</evidence>
<dbReference type="InterPro" id="IPR051846">
    <property type="entry name" value="SH2_domain_adapters"/>
</dbReference>
<dbReference type="PROSITE" id="PS50001">
    <property type="entry name" value="SH2"/>
    <property type="match status" value="1"/>
</dbReference>
<name>T1G1M6_HELRO</name>
<evidence type="ECO:0000259" key="4">
    <source>
        <dbReference type="PROSITE" id="PS50001"/>
    </source>
</evidence>
<keyword evidence="1 2" id="KW-0727">SH2 domain</keyword>
<dbReference type="GeneID" id="20214974"/>
<protein>
    <recommendedName>
        <fullName evidence="4">SH2 domain-containing protein</fullName>
    </recommendedName>
</protein>
<dbReference type="PANTHER" id="PTHR15127:SF32">
    <property type="entry name" value="HEAVYWEIGHT, ISOFORM A"/>
    <property type="match status" value="1"/>
</dbReference>
<dbReference type="Gene3D" id="3.30.505.10">
    <property type="entry name" value="SH2 domain"/>
    <property type="match status" value="1"/>
</dbReference>
<dbReference type="HOGENOM" id="CLU_1497851_0_0_1"/>
<dbReference type="SMART" id="SM00252">
    <property type="entry name" value="SH2"/>
    <property type="match status" value="1"/>
</dbReference>
<evidence type="ECO:0000313" key="7">
    <source>
        <dbReference type="Proteomes" id="UP000015101"/>
    </source>
</evidence>
<dbReference type="KEGG" id="hro:HELRODRAFT_74142"/>
<dbReference type="EMBL" id="AMQM01003078">
    <property type="status" value="NOT_ANNOTATED_CDS"/>
    <property type="molecule type" value="Genomic_DNA"/>
</dbReference>
<dbReference type="PANTHER" id="PTHR15127">
    <property type="entry name" value="HEAVYWEIGHT, ISOFORM A"/>
    <property type="match status" value="1"/>
</dbReference>
<reference evidence="7" key="1">
    <citation type="submission" date="2012-12" db="EMBL/GenBank/DDBJ databases">
        <authorList>
            <person name="Hellsten U."/>
            <person name="Grimwood J."/>
            <person name="Chapman J.A."/>
            <person name="Shapiro H."/>
            <person name="Aerts A."/>
            <person name="Otillar R.P."/>
            <person name="Terry A.Y."/>
            <person name="Boore J.L."/>
            <person name="Simakov O."/>
            <person name="Marletaz F."/>
            <person name="Cho S.-J."/>
            <person name="Edsinger-Gonzales E."/>
            <person name="Havlak P."/>
            <person name="Kuo D.-H."/>
            <person name="Larsson T."/>
            <person name="Lv J."/>
            <person name="Arendt D."/>
            <person name="Savage R."/>
            <person name="Osoegawa K."/>
            <person name="de Jong P."/>
            <person name="Lindberg D.R."/>
            <person name="Seaver E.C."/>
            <person name="Weisblat D.A."/>
            <person name="Putnam N.H."/>
            <person name="Grigoriev I.V."/>
            <person name="Rokhsar D.S."/>
        </authorList>
    </citation>
    <scope>NUCLEOTIDE SEQUENCE</scope>
</reference>
<dbReference type="AlphaFoldDB" id="T1G1M6"/>
<evidence type="ECO:0000256" key="1">
    <source>
        <dbReference type="ARBA" id="ARBA00022999"/>
    </source>
</evidence>
<proteinExistence type="predicted"/>
<feature type="domain" description="SH2" evidence="4">
    <location>
        <begin position="80"/>
        <end position="175"/>
    </location>
</feature>
<gene>
    <name evidence="6" type="primary">20214974</name>
    <name evidence="5" type="ORF">HELRODRAFT_74142</name>
</gene>
<reference evidence="5 7" key="2">
    <citation type="journal article" date="2013" name="Nature">
        <title>Insights into bilaterian evolution from three spiralian genomes.</title>
        <authorList>
            <person name="Simakov O."/>
            <person name="Marletaz F."/>
            <person name="Cho S.J."/>
            <person name="Edsinger-Gonzales E."/>
            <person name="Havlak P."/>
            <person name="Hellsten U."/>
            <person name="Kuo D.H."/>
            <person name="Larsson T."/>
            <person name="Lv J."/>
            <person name="Arendt D."/>
            <person name="Savage R."/>
            <person name="Osoegawa K."/>
            <person name="de Jong P."/>
            <person name="Grimwood J."/>
            <person name="Chapman J.A."/>
            <person name="Shapiro H."/>
            <person name="Aerts A."/>
            <person name="Otillar R.P."/>
            <person name="Terry A.Y."/>
            <person name="Boore J.L."/>
            <person name="Grigoriev I.V."/>
            <person name="Lindberg D.R."/>
            <person name="Seaver E.C."/>
            <person name="Weisblat D.A."/>
            <person name="Putnam N.H."/>
            <person name="Rokhsar D.S."/>
        </authorList>
    </citation>
    <scope>NUCLEOTIDE SEQUENCE</scope>
</reference>
<evidence type="ECO:0000256" key="2">
    <source>
        <dbReference type="PROSITE-ProRule" id="PRU00191"/>
    </source>
</evidence>
<dbReference type="RefSeq" id="XP_009012853.1">
    <property type="nucleotide sequence ID" value="XM_009014605.1"/>
</dbReference>
<dbReference type="eggNOG" id="ENOG502QTRD">
    <property type="taxonomic scope" value="Eukaryota"/>
</dbReference>
<dbReference type="Pfam" id="PF00017">
    <property type="entry name" value="SH2"/>
    <property type="match status" value="1"/>
</dbReference>